<dbReference type="EMBL" id="CP019791">
    <property type="protein sequence ID" value="AQT66865.1"/>
    <property type="molecule type" value="Genomic_DNA"/>
</dbReference>
<organism evidence="2 3">
    <name type="scientific">Anaerohalosphaera lusitana</name>
    <dbReference type="NCBI Taxonomy" id="1936003"/>
    <lineage>
        <taxon>Bacteria</taxon>
        <taxon>Pseudomonadati</taxon>
        <taxon>Planctomycetota</taxon>
        <taxon>Phycisphaerae</taxon>
        <taxon>Sedimentisphaerales</taxon>
        <taxon>Anaerohalosphaeraceae</taxon>
        <taxon>Anaerohalosphaera</taxon>
    </lineage>
</organism>
<keyword evidence="1" id="KW-0812">Transmembrane</keyword>
<feature type="transmembrane region" description="Helical" evidence="1">
    <location>
        <begin position="133"/>
        <end position="152"/>
    </location>
</feature>
<evidence type="ECO:0000256" key="1">
    <source>
        <dbReference type="SAM" id="Phobius"/>
    </source>
</evidence>
<keyword evidence="3" id="KW-1185">Reference proteome</keyword>
<dbReference type="KEGG" id="alus:STSP2_00003"/>
<dbReference type="RefSeq" id="WP_146658662.1">
    <property type="nucleotide sequence ID" value="NZ_CP019791.1"/>
</dbReference>
<accession>A0A1U9NGC4</accession>
<reference evidence="3" key="1">
    <citation type="submission" date="2017-02" db="EMBL/GenBank/DDBJ databases">
        <title>Comparative genomics and description of representatives of a novel lineage of planctomycetes thriving in anoxic sediments.</title>
        <authorList>
            <person name="Spring S."/>
            <person name="Bunk B."/>
            <person name="Sproer C."/>
        </authorList>
    </citation>
    <scope>NUCLEOTIDE SEQUENCE [LARGE SCALE GENOMIC DNA]</scope>
    <source>
        <strain evidence="3">ST-NAGAB-D1</strain>
    </source>
</reference>
<dbReference type="Proteomes" id="UP000189674">
    <property type="component" value="Chromosome"/>
</dbReference>
<evidence type="ECO:0000313" key="2">
    <source>
        <dbReference type="EMBL" id="AQT66865.1"/>
    </source>
</evidence>
<keyword evidence="1" id="KW-0472">Membrane</keyword>
<proteinExistence type="predicted"/>
<feature type="transmembrane region" description="Helical" evidence="1">
    <location>
        <begin position="7"/>
        <end position="30"/>
    </location>
</feature>
<sequence length="171" mass="19267">MPAITRFFRFILFTVFFITGASAVSISILVGEIDGYYESRQQLAEIEAQNAELTALLKDYDMRIYQARTNPDTIEKLQRVTLGIEPKAEDTIFPQASPSQLKSVEQVLETAETPTDEAPVRPQWVVRCSEPRFRYALFFAGFGLILVNFIFFGRPGPYADGEIRTVASQTA</sequence>
<gene>
    <name evidence="2" type="ORF">STSP2_00003</name>
</gene>
<protein>
    <recommendedName>
        <fullName evidence="4">Septum formation initiator</fullName>
    </recommendedName>
</protein>
<evidence type="ECO:0008006" key="4">
    <source>
        <dbReference type="Google" id="ProtNLM"/>
    </source>
</evidence>
<evidence type="ECO:0000313" key="3">
    <source>
        <dbReference type="Proteomes" id="UP000189674"/>
    </source>
</evidence>
<dbReference type="AlphaFoldDB" id="A0A1U9NGC4"/>
<name>A0A1U9NGC4_9BACT</name>
<keyword evidence="1" id="KW-1133">Transmembrane helix</keyword>